<dbReference type="OrthoDB" id="296999at2157"/>
<accession>A0A5B9D9K1</accession>
<dbReference type="InterPro" id="IPR028090">
    <property type="entry name" value="JAB_dom_prok"/>
</dbReference>
<dbReference type="RefSeq" id="WP_147662192.1">
    <property type="nucleotide sequence ID" value="NZ_CP042905.2"/>
</dbReference>
<protein>
    <submittedName>
        <fullName evidence="7">Mov34/MPN/PAD-1 family protein</fullName>
    </submittedName>
</protein>
<reference evidence="7 8" key="2">
    <citation type="journal article" date="2024" name="Int. J. Syst. Evol. Microbiol.">
        <title>Promethearchaeum syntrophicum gen. nov., sp. nov., an anaerobic, obligately syntrophic archaeon, the first isolate of the lineage 'Asgard' archaea, and proposal of the new archaeal phylum Promethearchaeota phyl. nov. and kingdom Promethearchaeati regn. nov.</title>
        <authorList>
            <person name="Imachi H."/>
            <person name="Nobu M.K."/>
            <person name="Kato S."/>
            <person name="Takaki Y."/>
            <person name="Miyazaki M."/>
            <person name="Miyata M."/>
            <person name="Ogawara M."/>
            <person name="Saito Y."/>
            <person name="Sakai S."/>
            <person name="Tahara Y.O."/>
            <person name="Takano Y."/>
            <person name="Tasumi E."/>
            <person name="Uematsu K."/>
            <person name="Yoshimura T."/>
            <person name="Itoh T."/>
            <person name="Ohkuma M."/>
            <person name="Takai K."/>
        </authorList>
    </citation>
    <scope>NUCLEOTIDE SEQUENCE [LARGE SCALE GENOMIC DNA]</scope>
    <source>
        <strain evidence="7 8">MK-D1</strain>
    </source>
</reference>
<sequence>MKRKKLQFSTEIIHQLFAEIKNERVENCGALIGKQIDSTLFRVTNYVKDDKPIFQSRFNIQRNTNNLYHLINEIVKKKEEEVDYIGEWHSHPNSSCIYSQIDFLTMNMMINDPDYSFLNEIILFIVGKNRCMNAFLFSKSRNRPISLKIIVK</sequence>
<dbReference type="SUPFAM" id="SSF102712">
    <property type="entry name" value="JAB1/MPN domain"/>
    <property type="match status" value="1"/>
</dbReference>
<feature type="domain" description="JAB" evidence="6">
    <location>
        <begin position="23"/>
        <end position="126"/>
    </location>
</feature>
<proteinExistence type="predicted"/>
<evidence type="ECO:0000259" key="6">
    <source>
        <dbReference type="Pfam" id="PF14464"/>
    </source>
</evidence>
<gene>
    <name evidence="7" type="ORF">DSAG12_01101</name>
</gene>
<keyword evidence="4" id="KW-0862">Zinc</keyword>
<dbReference type="EMBL" id="CP042905">
    <property type="protein sequence ID" value="QEE15276.1"/>
    <property type="molecule type" value="Genomic_DNA"/>
</dbReference>
<name>A0A5B9D9K1_9ARCH</name>
<evidence type="ECO:0000313" key="8">
    <source>
        <dbReference type="Proteomes" id="UP000321408"/>
    </source>
</evidence>
<dbReference type="Proteomes" id="UP000321408">
    <property type="component" value="Chromosome"/>
</dbReference>
<evidence type="ECO:0000256" key="3">
    <source>
        <dbReference type="ARBA" id="ARBA00022801"/>
    </source>
</evidence>
<dbReference type="GeneID" id="41329099"/>
<dbReference type="KEGG" id="psyt:DSAG12_01101"/>
<organism evidence="7 8">
    <name type="scientific">Promethearchaeum syntrophicum</name>
    <dbReference type="NCBI Taxonomy" id="2594042"/>
    <lineage>
        <taxon>Archaea</taxon>
        <taxon>Promethearchaeati</taxon>
        <taxon>Promethearchaeota</taxon>
        <taxon>Promethearchaeia</taxon>
        <taxon>Promethearchaeales</taxon>
        <taxon>Promethearchaeaceae</taxon>
        <taxon>Promethearchaeum</taxon>
    </lineage>
</organism>
<evidence type="ECO:0000256" key="4">
    <source>
        <dbReference type="ARBA" id="ARBA00022833"/>
    </source>
</evidence>
<evidence type="ECO:0000256" key="2">
    <source>
        <dbReference type="ARBA" id="ARBA00022723"/>
    </source>
</evidence>
<dbReference type="Pfam" id="PF14464">
    <property type="entry name" value="Prok-JAB"/>
    <property type="match status" value="1"/>
</dbReference>
<dbReference type="Gene3D" id="3.40.140.10">
    <property type="entry name" value="Cytidine Deaminase, domain 2"/>
    <property type="match status" value="1"/>
</dbReference>
<dbReference type="GO" id="GO:0006508">
    <property type="term" value="P:proteolysis"/>
    <property type="evidence" value="ECO:0007669"/>
    <property type="project" value="UniProtKB-KW"/>
</dbReference>
<evidence type="ECO:0000256" key="5">
    <source>
        <dbReference type="ARBA" id="ARBA00023049"/>
    </source>
</evidence>
<reference evidence="7 8" key="1">
    <citation type="journal article" date="2020" name="Nature">
        <title>Isolation of an archaeon at the prokaryote-eukaryote interface.</title>
        <authorList>
            <person name="Imachi H."/>
            <person name="Nobu M.K."/>
            <person name="Nakahara N."/>
            <person name="Morono Y."/>
            <person name="Ogawara M."/>
            <person name="Takaki Y."/>
            <person name="Takano Y."/>
            <person name="Uematsu K."/>
            <person name="Ikuta T."/>
            <person name="Ito M."/>
            <person name="Matsui Y."/>
            <person name="Miyazaki M."/>
            <person name="Murata K."/>
            <person name="Saito Y."/>
            <person name="Sakai S."/>
            <person name="Song C."/>
            <person name="Tasumi E."/>
            <person name="Yamanaka Y."/>
            <person name="Yamaguchi T."/>
            <person name="Kamagata Y."/>
            <person name="Tamaki H."/>
            <person name="Takai K."/>
        </authorList>
    </citation>
    <scope>NUCLEOTIDE SEQUENCE [LARGE SCALE GENOMIC DNA]</scope>
    <source>
        <strain evidence="7 8">MK-D1</strain>
    </source>
</reference>
<keyword evidence="8" id="KW-1185">Reference proteome</keyword>
<dbReference type="AlphaFoldDB" id="A0A5B9D9K1"/>
<keyword evidence="5" id="KW-0482">Metalloprotease</keyword>
<evidence type="ECO:0000256" key="1">
    <source>
        <dbReference type="ARBA" id="ARBA00022670"/>
    </source>
</evidence>
<keyword evidence="1" id="KW-0645">Protease</keyword>
<keyword evidence="2" id="KW-0479">Metal-binding</keyword>
<dbReference type="GO" id="GO:0046872">
    <property type="term" value="F:metal ion binding"/>
    <property type="evidence" value="ECO:0007669"/>
    <property type="project" value="UniProtKB-KW"/>
</dbReference>
<keyword evidence="3" id="KW-0378">Hydrolase</keyword>
<evidence type="ECO:0000313" key="7">
    <source>
        <dbReference type="EMBL" id="QEE15276.1"/>
    </source>
</evidence>
<dbReference type="GO" id="GO:0008237">
    <property type="term" value="F:metallopeptidase activity"/>
    <property type="evidence" value="ECO:0007669"/>
    <property type="project" value="UniProtKB-KW"/>
</dbReference>